<comment type="caution">
    <text evidence="1">The sequence shown here is derived from an EMBL/GenBank/DDBJ whole genome shotgun (WGS) entry which is preliminary data.</text>
</comment>
<dbReference type="AlphaFoldDB" id="A0AAN9MUZ8"/>
<evidence type="ECO:0000313" key="2">
    <source>
        <dbReference type="Proteomes" id="UP001367508"/>
    </source>
</evidence>
<dbReference type="PROSITE" id="PS51257">
    <property type="entry name" value="PROKAR_LIPOPROTEIN"/>
    <property type="match status" value="1"/>
</dbReference>
<proteinExistence type="predicted"/>
<sequence>MQTRRRPCTTAFITGSGCGTTALHCSVLIGVLDFQFLTTNATRGKDPIEGLVMSGERRSECIECSLLERMFCMRCVCLQQHLATRRQEIPRQTVFSPTSIVGIGNSPNVLAQGFSTWAPL</sequence>
<name>A0AAN9MUZ8_CANGL</name>
<dbReference type="Proteomes" id="UP001367508">
    <property type="component" value="Unassembled WGS sequence"/>
</dbReference>
<reference evidence="1 2" key="1">
    <citation type="submission" date="2024-01" db="EMBL/GenBank/DDBJ databases">
        <title>The genomes of 5 underutilized Papilionoideae crops provide insights into root nodulation and disease resistanc.</title>
        <authorList>
            <person name="Jiang F."/>
        </authorList>
    </citation>
    <scope>NUCLEOTIDE SEQUENCE [LARGE SCALE GENOMIC DNA]</scope>
    <source>
        <strain evidence="1">LVBAO_FW01</strain>
        <tissue evidence="1">Leaves</tissue>
    </source>
</reference>
<gene>
    <name evidence="1" type="ORF">VNO77_03583</name>
</gene>
<organism evidence="1 2">
    <name type="scientific">Canavalia gladiata</name>
    <name type="common">Sword bean</name>
    <name type="synonym">Dolichos gladiatus</name>
    <dbReference type="NCBI Taxonomy" id="3824"/>
    <lineage>
        <taxon>Eukaryota</taxon>
        <taxon>Viridiplantae</taxon>
        <taxon>Streptophyta</taxon>
        <taxon>Embryophyta</taxon>
        <taxon>Tracheophyta</taxon>
        <taxon>Spermatophyta</taxon>
        <taxon>Magnoliopsida</taxon>
        <taxon>eudicotyledons</taxon>
        <taxon>Gunneridae</taxon>
        <taxon>Pentapetalae</taxon>
        <taxon>rosids</taxon>
        <taxon>fabids</taxon>
        <taxon>Fabales</taxon>
        <taxon>Fabaceae</taxon>
        <taxon>Papilionoideae</taxon>
        <taxon>50 kb inversion clade</taxon>
        <taxon>NPAAA clade</taxon>
        <taxon>indigoferoid/millettioid clade</taxon>
        <taxon>Phaseoleae</taxon>
        <taxon>Canavalia</taxon>
    </lineage>
</organism>
<accession>A0AAN9MUZ8</accession>
<dbReference type="EMBL" id="JAYMYQ010000001">
    <property type="protein sequence ID" value="KAK7361515.1"/>
    <property type="molecule type" value="Genomic_DNA"/>
</dbReference>
<protein>
    <submittedName>
        <fullName evidence="1">Uncharacterized protein</fullName>
    </submittedName>
</protein>
<keyword evidence="2" id="KW-1185">Reference proteome</keyword>
<evidence type="ECO:0000313" key="1">
    <source>
        <dbReference type="EMBL" id="KAK7361515.1"/>
    </source>
</evidence>